<comment type="caution">
    <text evidence="1">The sequence shown here is derived from an EMBL/GenBank/DDBJ whole genome shotgun (WGS) entry which is preliminary data.</text>
</comment>
<feature type="non-terminal residue" evidence="1">
    <location>
        <position position="77"/>
    </location>
</feature>
<evidence type="ECO:0000313" key="2">
    <source>
        <dbReference type="Proteomes" id="UP001202328"/>
    </source>
</evidence>
<keyword evidence="2" id="KW-1185">Reference proteome</keyword>
<evidence type="ECO:0000313" key="1">
    <source>
        <dbReference type="EMBL" id="KAI3917540.1"/>
    </source>
</evidence>
<dbReference type="AlphaFoldDB" id="A0AAD4XIN8"/>
<gene>
    <name evidence="1" type="ORF">MKW98_021302</name>
</gene>
<protein>
    <submittedName>
        <fullName evidence="1">Uncharacterized protein</fullName>
    </submittedName>
</protein>
<reference evidence="1" key="1">
    <citation type="submission" date="2022-04" db="EMBL/GenBank/DDBJ databases">
        <title>A functionally conserved STORR gene fusion in Papaver species that diverged 16.8 million years ago.</title>
        <authorList>
            <person name="Catania T."/>
        </authorList>
    </citation>
    <scope>NUCLEOTIDE SEQUENCE</scope>
    <source>
        <strain evidence="1">S-188037</strain>
    </source>
</reference>
<proteinExistence type="predicted"/>
<sequence>FHFVGHVDGHHDFELWFGYHIIAKLELVLGSIGTAKLKFTNPNRQSSYGNQRNSMVVRMASTVLHSSGQGAQAPEDA</sequence>
<dbReference type="EMBL" id="JAJJMB010008983">
    <property type="protein sequence ID" value="KAI3917540.1"/>
    <property type="molecule type" value="Genomic_DNA"/>
</dbReference>
<name>A0AAD4XIN8_9MAGN</name>
<dbReference type="Proteomes" id="UP001202328">
    <property type="component" value="Unassembled WGS sequence"/>
</dbReference>
<accession>A0AAD4XIN8</accession>
<organism evidence="1 2">
    <name type="scientific">Papaver atlanticum</name>
    <dbReference type="NCBI Taxonomy" id="357466"/>
    <lineage>
        <taxon>Eukaryota</taxon>
        <taxon>Viridiplantae</taxon>
        <taxon>Streptophyta</taxon>
        <taxon>Embryophyta</taxon>
        <taxon>Tracheophyta</taxon>
        <taxon>Spermatophyta</taxon>
        <taxon>Magnoliopsida</taxon>
        <taxon>Ranunculales</taxon>
        <taxon>Papaveraceae</taxon>
        <taxon>Papaveroideae</taxon>
        <taxon>Papaver</taxon>
    </lineage>
</organism>